<feature type="domain" description="Exportin-5 C-terminal" evidence="1">
    <location>
        <begin position="4"/>
        <end position="59"/>
    </location>
</feature>
<accession>A0A5N5HPE8</accession>
<dbReference type="OrthoDB" id="2215036at2759"/>
<reference evidence="2 3" key="3">
    <citation type="submission" date="2019-11" db="EMBL/GenBank/DDBJ databases">
        <title>A de novo genome assembly of a pear dwarfing rootstock.</title>
        <authorList>
            <person name="Wang F."/>
            <person name="Wang J."/>
            <person name="Li S."/>
            <person name="Zhang Y."/>
            <person name="Fang M."/>
            <person name="Ma L."/>
            <person name="Zhao Y."/>
            <person name="Jiang S."/>
        </authorList>
    </citation>
    <scope>NUCLEOTIDE SEQUENCE [LARGE SCALE GENOMIC DNA]</scope>
    <source>
        <strain evidence="2">S2</strain>
        <tissue evidence="2">Leaf</tissue>
    </source>
</reference>
<sequence>MPAQESMQSALENVVSTIFDGSNEIAGGHSEAQLELCRIFEGLLQQLLSLKWTEPALVEDPSTSSARCGRLQICTSFIRIAKTADTSDRLAPLYIANTISTAFQKRKP</sequence>
<dbReference type="Pfam" id="PF19273">
    <property type="entry name" value="Exportin-5"/>
    <property type="match status" value="1"/>
</dbReference>
<name>A0A5N5HPE8_9ROSA</name>
<keyword evidence="3" id="KW-1185">Reference proteome</keyword>
<comment type="caution">
    <text evidence="2">The sequence shown here is derived from an EMBL/GenBank/DDBJ whole genome shotgun (WGS) entry which is preliminary data.</text>
</comment>
<dbReference type="InterPro" id="IPR045478">
    <property type="entry name" value="Exportin-5_C"/>
</dbReference>
<dbReference type="EMBL" id="SMOL01000143">
    <property type="protein sequence ID" value="KAB2629806.1"/>
    <property type="molecule type" value="Genomic_DNA"/>
</dbReference>
<organism evidence="2 3">
    <name type="scientific">Pyrus ussuriensis x Pyrus communis</name>
    <dbReference type="NCBI Taxonomy" id="2448454"/>
    <lineage>
        <taxon>Eukaryota</taxon>
        <taxon>Viridiplantae</taxon>
        <taxon>Streptophyta</taxon>
        <taxon>Embryophyta</taxon>
        <taxon>Tracheophyta</taxon>
        <taxon>Spermatophyta</taxon>
        <taxon>Magnoliopsida</taxon>
        <taxon>eudicotyledons</taxon>
        <taxon>Gunneridae</taxon>
        <taxon>Pentapetalae</taxon>
        <taxon>rosids</taxon>
        <taxon>fabids</taxon>
        <taxon>Rosales</taxon>
        <taxon>Rosaceae</taxon>
        <taxon>Amygdaloideae</taxon>
        <taxon>Maleae</taxon>
        <taxon>Pyrus</taxon>
    </lineage>
</organism>
<gene>
    <name evidence="2" type="ORF">D8674_007325</name>
</gene>
<proteinExistence type="predicted"/>
<evidence type="ECO:0000313" key="3">
    <source>
        <dbReference type="Proteomes" id="UP000327157"/>
    </source>
</evidence>
<protein>
    <submittedName>
        <fullName evidence="2">Protein HASTY 1</fullName>
    </submittedName>
</protein>
<evidence type="ECO:0000313" key="2">
    <source>
        <dbReference type="EMBL" id="KAB2629806.1"/>
    </source>
</evidence>
<evidence type="ECO:0000259" key="1">
    <source>
        <dbReference type="Pfam" id="PF19273"/>
    </source>
</evidence>
<reference evidence="2 3" key="1">
    <citation type="submission" date="2019-09" db="EMBL/GenBank/DDBJ databases">
        <authorList>
            <person name="Ou C."/>
        </authorList>
    </citation>
    <scope>NUCLEOTIDE SEQUENCE [LARGE SCALE GENOMIC DNA]</scope>
    <source>
        <strain evidence="2">S2</strain>
        <tissue evidence="2">Leaf</tissue>
    </source>
</reference>
<reference evidence="3" key="2">
    <citation type="submission" date="2019-10" db="EMBL/GenBank/DDBJ databases">
        <title>A de novo genome assembly of a pear dwarfing rootstock.</title>
        <authorList>
            <person name="Wang F."/>
            <person name="Wang J."/>
            <person name="Li S."/>
            <person name="Zhang Y."/>
            <person name="Fang M."/>
            <person name="Ma L."/>
            <person name="Zhao Y."/>
            <person name="Jiang S."/>
        </authorList>
    </citation>
    <scope>NUCLEOTIDE SEQUENCE [LARGE SCALE GENOMIC DNA]</scope>
</reference>
<dbReference type="Proteomes" id="UP000327157">
    <property type="component" value="Chromosome 12"/>
</dbReference>
<dbReference type="AlphaFoldDB" id="A0A5N5HPE8"/>